<evidence type="ECO:0000313" key="1">
    <source>
        <dbReference type="Ensembl" id="ENSOARP00020029221.2"/>
    </source>
</evidence>
<accession>A0AC11CE01</accession>
<sequence length="140" mass="15019">PLLLPLRSPIVPQDFSGPKPFERSLPAPSPSWSCQATSCSCFCSQEFWDTHPQRDFLCIICLKPSLERLEPPSAASCLGPHPSGSCSGCGPLSLPLLAGLVAADAVVSLLIVVVVFVCARLRSRPTQEDDKIYINMPGRG</sequence>
<reference evidence="1" key="3">
    <citation type="submission" date="2025-09" db="UniProtKB">
        <authorList>
            <consortium name="Ensembl"/>
        </authorList>
    </citation>
    <scope>IDENTIFICATION</scope>
</reference>
<name>A0AC11CE01_SHEEP</name>
<organism evidence="1">
    <name type="scientific">Ovis aries</name>
    <name type="common">Sheep</name>
    <dbReference type="NCBI Taxonomy" id="9940"/>
    <lineage>
        <taxon>Eukaryota</taxon>
        <taxon>Metazoa</taxon>
        <taxon>Chordata</taxon>
        <taxon>Craniata</taxon>
        <taxon>Vertebrata</taxon>
        <taxon>Euteleostomi</taxon>
        <taxon>Mammalia</taxon>
        <taxon>Eutheria</taxon>
        <taxon>Laurasiatheria</taxon>
        <taxon>Artiodactyla</taxon>
        <taxon>Ruminantia</taxon>
        <taxon>Pecora</taxon>
        <taxon>Bovidae</taxon>
        <taxon>Caprinae</taxon>
        <taxon>Ovis</taxon>
    </lineage>
</organism>
<reference evidence="1" key="1">
    <citation type="submission" date="2020-11" db="EMBL/GenBank/DDBJ databases">
        <authorList>
            <person name="Davenport K.M."/>
            <person name="Bickhart D.M."/>
            <person name="Smith T.P.L."/>
            <person name="Murdoch B.M."/>
            <person name="Rosen B.D."/>
        </authorList>
    </citation>
    <scope>NUCLEOTIDE SEQUENCE [LARGE SCALE GENOMIC DNA]</scope>
    <source>
        <strain evidence="1">OAR_USU_Benz2616</strain>
    </source>
</reference>
<proteinExistence type="predicted"/>
<reference evidence="1" key="2">
    <citation type="submission" date="2025-08" db="UniProtKB">
        <authorList>
            <consortium name="Ensembl"/>
        </authorList>
    </citation>
    <scope>IDENTIFICATION</scope>
</reference>
<gene>
    <name evidence="1" type="primary">HCST</name>
</gene>
<dbReference type="Ensembl" id="ENSOART00020035369.2">
    <property type="protein sequence ID" value="ENSOARP00020029221.2"/>
    <property type="gene ID" value="ENSOARG00020022772.2"/>
</dbReference>
<protein>
    <submittedName>
        <fullName evidence="1">Uncharacterized protein</fullName>
    </submittedName>
</protein>